<comment type="caution">
    <text evidence="2">The sequence shown here is derived from an EMBL/GenBank/DDBJ whole genome shotgun (WGS) entry which is preliminary data.</text>
</comment>
<dbReference type="EMBL" id="JBBWWT010000004">
    <property type="protein sequence ID" value="MEL1264853.1"/>
    <property type="molecule type" value="Genomic_DNA"/>
</dbReference>
<name>A0ABU9J0U3_9GAMM</name>
<keyword evidence="3" id="KW-1185">Reference proteome</keyword>
<evidence type="ECO:0000256" key="1">
    <source>
        <dbReference type="SAM" id="SignalP"/>
    </source>
</evidence>
<sequence>MSRLALVAVLSMAFAPSISRVLASGTTQVLAGWNELCTTAGLAWVDTGAQSPAKKLPVPDGMPAGDDCAYCPLAASLPLVLLVFCILFPRMGTGDVARIATPRLRAAANLRGLGGQGPPILL</sequence>
<evidence type="ECO:0000313" key="3">
    <source>
        <dbReference type="Proteomes" id="UP001459204"/>
    </source>
</evidence>
<reference evidence="2 3" key="1">
    <citation type="submission" date="2024-04" db="EMBL/GenBank/DDBJ databases">
        <title>Draft genome sequence of Pseudoxanthomonas putridarboris WD12.</title>
        <authorList>
            <person name="Oh J."/>
        </authorList>
    </citation>
    <scope>NUCLEOTIDE SEQUENCE [LARGE SCALE GENOMIC DNA]</scope>
    <source>
        <strain evidence="2 3">WD12</strain>
    </source>
</reference>
<accession>A0ABU9J0U3</accession>
<feature type="signal peptide" evidence="1">
    <location>
        <begin position="1"/>
        <end position="23"/>
    </location>
</feature>
<dbReference type="Pfam" id="PF11162">
    <property type="entry name" value="DUF2946"/>
    <property type="match status" value="1"/>
</dbReference>
<proteinExistence type="predicted"/>
<dbReference type="RefSeq" id="WP_341726039.1">
    <property type="nucleotide sequence ID" value="NZ_JBBWWT010000004.1"/>
</dbReference>
<evidence type="ECO:0000313" key="2">
    <source>
        <dbReference type="EMBL" id="MEL1264853.1"/>
    </source>
</evidence>
<dbReference type="InterPro" id="IPR021333">
    <property type="entry name" value="DUF2946"/>
</dbReference>
<organism evidence="2 3">
    <name type="scientific">Pseudoxanthomonas putridarboris</name>
    <dbReference type="NCBI Taxonomy" id="752605"/>
    <lineage>
        <taxon>Bacteria</taxon>
        <taxon>Pseudomonadati</taxon>
        <taxon>Pseudomonadota</taxon>
        <taxon>Gammaproteobacteria</taxon>
        <taxon>Lysobacterales</taxon>
        <taxon>Lysobacteraceae</taxon>
        <taxon>Pseudoxanthomonas</taxon>
    </lineage>
</organism>
<protein>
    <submittedName>
        <fullName evidence="2">DUF2946 family protein</fullName>
    </submittedName>
</protein>
<gene>
    <name evidence="2" type="ORF">AAD027_10805</name>
</gene>
<feature type="chain" id="PRO_5046276956" evidence="1">
    <location>
        <begin position="24"/>
        <end position="122"/>
    </location>
</feature>
<keyword evidence="1" id="KW-0732">Signal</keyword>
<dbReference type="Proteomes" id="UP001459204">
    <property type="component" value="Unassembled WGS sequence"/>
</dbReference>